<dbReference type="GO" id="GO:0000981">
    <property type="term" value="F:DNA-binding transcription factor activity, RNA polymerase II-specific"/>
    <property type="evidence" value="ECO:0007669"/>
    <property type="project" value="InterPro"/>
</dbReference>
<evidence type="ECO:0000313" key="4">
    <source>
        <dbReference type="EMBL" id="TEY86374.1"/>
    </source>
</evidence>
<feature type="compositionally biased region" description="Polar residues" evidence="2">
    <location>
        <begin position="210"/>
        <end position="221"/>
    </location>
</feature>
<dbReference type="Proteomes" id="UP000297299">
    <property type="component" value="Unassembled WGS sequence"/>
</dbReference>
<dbReference type="AlphaFoldDB" id="A0A4Y8DGY9"/>
<dbReference type="CDD" id="cd00067">
    <property type="entry name" value="GAL4"/>
    <property type="match status" value="1"/>
</dbReference>
<feature type="domain" description="Zn(2)-C6 fungal-type" evidence="3">
    <location>
        <begin position="15"/>
        <end position="48"/>
    </location>
</feature>
<evidence type="ECO:0000256" key="1">
    <source>
        <dbReference type="ARBA" id="ARBA00023242"/>
    </source>
</evidence>
<feature type="compositionally biased region" description="Low complexity" evidence="2">
    <location>
        <begin position="175"/>
        <end position="188"/>
    </location>
</feature>
<dbReference type="OrthoDB" id="4222821at2759"/>
<protein>
    <recommendedName>
        <fullName evidence="3">Zn(2)-C6 fungal-type domain-containing protein</fullName>
    </recommendedName>
</protein>
<dbReference type="STRING" id="38488.A0A4Y8DGY9"/>
<proteinExistence type="predicted"/>
<dbReference type="GO" id="GO:0008270">
    <property type="term" value="F:zinc ion binding"/>
    <property type="evidence" value="ECO:0007669"/>
    <property type="project" value="InterPro"/>
</dbReference>
<reference evidence="4 5" key="1">
    <citation type="submission" date="2017-11" db="EMBL/GenBank/DDBJ databases">
        <title>Comparative genomics of Botrytis spp.</title>
        <authorList>
            <person name="Valero-Jimenez C.A."/>
            <person name="Tapia P."/>
            <person name="Veloso J."/>
            <person name="Silva-Moreno E."/>
            <person name="Staats M."/>
            <person name="Valdes J.H."/>
            <person name="Van Kan J.A.L."/>
        </authorList>
    </citation>
    <scope>NUCLEOTIDE SEQUENCE [LARGE SCALE GENOMIC DNA]</scope>
    <source>
        <strain evidence="4 5">MUCL2830</strain>
    </source>
</reference>
<dbReference type="PROSITE" id="PS50048">
    <property type="entry name" value="ZN2_CY6_FUNGAL_2"/>
    <property type="match status" value="1"/>
</dbReference>
<sequence length="266" mass="29070">MMDMNACEILSRRFACDRCRGQKLRCLRECPDQQCCDRCFRADAECRTSSVFCARSYMGDIAWSSTNSMGEKARVQKSVRKRRYNGAPRLQGQLQVGPQQAVLSTAIVTETESASPSRSFGQTTLMNAFGTSLSSITMPVYPTDFSDTISNMYWEAEDSLFSGLLLPAETDENFGLSGNSGTGSSTESYPSQAPTYTGDLPSQPRPSLIPLSQTESSAPTSCLQNIDCSSSDTLSTIFENNHLYESPVDQVAGSISIDKIEEKAIV</sequence>
<evidence type="ECO:0000259" key="3">
    <source>
        <dbReference type="PROSITE" id="PS50048"/>
    </source>
</evidence>
<dbReference type="PROSITE" id="PS00463">
    <property type="entry name" value="ZN2_CY6_FUNGAL_1"/>
    <property type="match status" value="1"/>
</dbReference>
<evidence type="ECO:0000313" key="5">
    <source>
        <dbReference type="Proteomes" id="UP000297299"/>
    </source>
</evidence>
<gene>
    <name evidence="4" type="ORF">BOTCAL_0009g00010</name>
</gene>
<accession>A0A4Y8DGY9</accession>
<dbReference type="InterPro" id="IPR001138">
    <property type="entry name" value="Zn2Cys6_DnaBD"/>
</dbReference>
<dbReference type="EMBL" id="PHWZ01000009">
    <property type="protein sequence ID" value="TEY86374.1"/>
    <property type="molecule type" value="Genomic_DNA"/>
</dbReference>
<evidence type="ECO:0000256" key="2">
    <source>
        <dbReference type="SAM" id="MobiDB-lite"/>
    </source>
</evidence>
<organism evidence="4 5">
    <name type="scientific">Botryotinia calthae</name>
    <dbReference type="NCBI Taxonomy" id="38488"/>
    <lineage>
        <taxon>Eukaryota</taxon>
        <taxon>Fungi</taxon>
        <taxon>Dikarya</taxon>
        <taxon>Ascomycota</taxon>
        <taxon>Pezizomycotina</taxon>
        <taxon>Leotiomycetes</taxon>
        <taxon>Helotiales</taxon>
        <taxon>Sclerotiniaceae</taxon>
        <taxon>Botryotinia</taxon>
    </lineage>
</organism>
<keyword evidence="1" id="KW-0539">Nucleus</keyword>
<feature type="region of interest" description="Disordered" evidence="2">
    <location>
        <begin position="173"/>
        <end position="221"/>
    </location>
</feature>
<comment type="caution">
    <text evidence="4">The sequence shown here is derived from an EMBL/GenBank/DDBJ whole genome shotgun (WGS) entry which is preliminary data.</text>
</comment>
<keyword evidence="5" id="KW-1185">Reference proteome</keyword>
<name>A0A4Y8DGY9_9HELO</name>